<gene>
    <name evidence="4" type="ORF">AKL02_020485</name>
</gene>
<organism evidence="4 5">
    <name type="scientific">Thioclava electrotropha</name>
    <dbReference type="NCBI Taxonomy" id="1549850"/>
    <lineage>
        <taxon>Bacteria</taxon>
        <taxon>Pseudomonadati</taxon>
        <taxon>Pseudomonadota</taxon>
        <taxon>Alphaproteobacteria</taxon>
        <taxon>Rhodobacterales</taxon>
        <taxon>Paracoccaceae</taxon>
        <taxon>Thioclava</taxon>
    </lineage>
</organism>
<dbReference type="InterPro" id="IPR019734">
    <property type="entry name" value="TPR_rpt"/>
</dbReference>
<dbReference type="InterPro" id="IPR011990">
    <property type="entry name" value="TPR-like_helical_dom_sf"/>
</dbReference>
<dbReference type="PROSITE" id="PS51257">
    <property type="entry name" value="PROKAR_LIPOPROTEIN"/>
    <property type="match status" value="1"/>
</dbReference>
<name>A0ABX6Z050_9RHOB</name>
<dbReference type="RefSeq" id="WP_083080085.1">
    <property type="nucleotide sequence ID" value="NZ_CP053563.1"/>
</dbReference>
<dbReference type="SUPFAM" id="SSF48452">
    <property type="entry name" value="TPR-like"/>
    <property type="match status" value="1"/>
</dbReference>
<reference evidence="4 5" key="1">
    <citation type="submission" date="2020-05" db="EMBL/GenBank/DDBJ databases">
        <title>Thioclava electrotropha strain Elox9 finished genome.</title>
        <authorList>
            <person name="Rowe A.R."/>
            <person name="Wilbanks E.G."/>
        </authorList>
    </citation>
    <scope>NUCLEOTIDE SEQUENCE [LARGE SCALE GENOMIC DNA]</scope>
    <source>
        <strain evidence="4 5">Elox9</strain>
        <plasmid evidence="4 5">pTElox9</plasmid>
    </source>
</reference>
<keyword evidence="1" id="KW-0677">Repeat</keyword>
<proteinExistence type="predicted"/>
<feature type="repeat" description="TPR" evidence="3">
    <location>
        <begin position="65"/>
        <end position="98"/>
    </location>
</feature>
<evidence type="ECO:0000256" key="1">
    <source>
        <dbReference type="ARBA" id="ARBA00022737"/>
    </source>
</evidence>
<dbReference type="Gene3D" id="1.25.40.10">
    <property type="entry name" value="Tetratricopeptide repeat domain"/>
    <property type="match status" value="1"/>
</dbReference>
<evidence type="ECO:0000313" key="5">
    <source>
        <dbReference type="Proteomes" id="UP000192422"/>
    </source>
</evidence>
<dbReference type="Pfam" id="PF14559">
    <property type="entry name" value="TPR_19"/>
    <property type="match status" value="1"/>
</dbReference>
<dbReference type="PROSITE" id="PS50005">
    <property type="entry name" value="TPR"/>
    <property type="match status" value="1"/>
</dbReference>
<keyword evidence="2 3" id="KW-0802">TPR repeat</keyword>
<sequence>MVRAGQALVIAALLSGCADTNWLPKPPQASSSEAVQVARAAYEGGDYSQAATLFERASQKDLKSVPALLGLGKSYIALGQHVRAENALDRARDLAPRNTEVLTELGFLALSQKQPRRAITFYDAALTHDAHNLSALTGKAVSLDFLSRYAEAQEVYQQALKWYPTNFALLSNYGLSQVLSGKIGEGIRVLEELVHDPVKGNAVRQNMALAYVLDGRDADARAILAGSMSDADAASKIAYYRKVRVDYNAGKPIGYLVFN</sequence>
<evidence type="ECO:0000313" key="4">
    <source>
        <dbReference type="EMBL" id="QPZ93361.1"/>
    </source>
</evidence>
<protein>
    <submittedName>
        <fullName evidence="4">Tetratricopeptide repeat protein</fullName>
    </submittedName>
</protein>
<keyword evidence="5" id="KW-1185">Reference proteome</keyword>
<dbReference type="Proteomes" id="UP000192422">
    <property type="component" value="Plasmid pTElox9"/>
</dbReference>
<dbReference type="Pfam" id="PF13181">
    <property type="entry name" value="TPR_8"/>
    <property type="match status" value="1"/>
</dbReference>
<geneLocation type="plasmid" evidence="4 5">
    <name>pTElox9</name>
</geneLocation>
<dbReference type="EMBL" id="CP053563">
    <property type="protein sequence ID" value="QPZ93361.1"/>
    <property type="molecule type" value="Genomic_DNA"/>
</dbReference>
<evidence type="ECO:0000256" key="2">
    <source>
        <dbReference type="ARBA" id="ARBA00022803"/>
    </source>
</evidence>
<dbReference type="PANTHER" id="PTHR44943:SF8">
    <property type="entry name" value="TPR REPEAT-CONTAINING PROTEIN MJ0263"/>
    <property type="match status" value="1"/>
</dbReference>
<accession>A0ABX6Z050</accession>
<dbReference type="SMART" id="SM00028">
    <property type="entry name" value="TPR"/>
    <property type="match status" value="4"/>
</dbReference>
<evidence type="ECO:0000256" key="3">
    <source>
        <dbReference type="PROSITE-ProRule" id="PRU00339"/>
    </source>
</evidence>
<dbReference type="InterPro" id="IPR051685">
    <property type="entry name" value="Ycf3/AcsC/BcsC/TPR_MFPF"/>
</dbReference>
<keyword evidence="4" id="KW-0614">Plasmid</keyword>
<dbReference type="PANTHER" id="PTHR44943">
    <property type="entry name" value="CELLULOSE SYNTHASE OPERON PROTEIN C"/>
    <property type="match status" value="1"/>
</dbReference>